<dbReference type="GO" id="GO:0052874">
    <property type="term" value="F:FMN reductase (NADH) activity"/>
    <property type="evidence" value="ECO:0007669"/>
    <property type="project" value="UniProtKB-EC"/>
</dbReference>
<comment type="similarity">
    <text evidence="5">Belongs to the non-flavoprotein flavin reductase family. RutF subfamily.</text>
</comment>
<dbReference type="GO" id="GO:0042602">
    <property type="term" value="F:riboflavin reductase (NADPH) activity"/>
    <property type="evidence" value="ECO:0007669"/>
    <property type="project" value="UniProtKB-UniRule"/>
</dbReference>
<comment type="function">
    <text evidence="5">Catalyzes the reduction of FMN to FMNH2 which is used to reduce pyrimidine by RutA via the Rut pathway.</text>
</comment>
<dbReference type="SUPFAM" id="SSF50475">
    <property type="entry name" value="FMN-binding split barrel"/>
    <property type="match status" value="1"/>
</dbReference>
<evidence type="ECO:0000256" key="3">
    <source>
        <dbReference type="ARBA" id="ARBA00023002"/>
    </source>
</evidence>
<evidence type="ECO:0000256" key="4">
    <source>
        <dbReference type="ARBA" id="ARBA00023027"/>
    </source>
</evidence>
<dbReference type="PANTHER" id="PTHR30466">
    <property type="entry name" value="FLAVIN REDUCTASE"/>
    <property type="match status" value="1"/>
</dbReference>
<accession>A0A2N5EFR0</accession>
<dbReference type="HAMAP" id="MF_00833">
    <property type="entry name" value="RutF"/>
    <property type="match status" value="1"/>
</dbReference>
<dbReference type="InterPro" id="IPR050268">
    <property type="entry name" value="NADH-dep_flavin_reductase"/>
</dbReference>
<keyword evidence="3 5" id="KW-0560">Oxidoreductase</keyword>
<dbReference type="Gene3D" id="2.30.110.10">
    <property type="entry name" value="Electron Transport, Fmn-binding Protein, Chain A"/>
    <property type="match status" value="1"/>
</dbReference>
<dbReference type="FunFam" id="2.30.110.10:FF:000002">
    <property type="entry name" value="FMN reductase (NADH) RutF"/>
    <property type="match status" value="1"/>
</dbReference>
<comment type="catalytic activity">
    <reaction evidence="5">
        <text>FMNH2 + NAD(+) = FMN + NADH + 2 H(+)</text>
        <dbReference type="Rhea" id="RHEA:21620"/>
        <dbReference type="ChEBI" id="CHEBI:15378"/>
        <dbReference type="ChEBI" id="CHEBI:57540"/>
        <dbReference type="ChEBI" id="CHEBI:57618"/>
        <dbReference type="ChEBI" id="CHEBI:57945"/>
        <dbReference type="ChEBI" id="CHEBI:58210"/>
        <dbReference type="EC" id="1.5.1.42"/>
    </reaction>
</comment>
<sequence length="184" mass="19412">MHTALTQADAAGLAARRAVPVEPLDKHTFRNAMSCLGAAVNIITTDGPAGRAGFTASAVCSVTDTPPTLLVCLNRSASVHPVFAGNQQLCVNTLAAGHEDLSNLFGGKTPMEARFAAADWSRLETGSPVLAGAVVSFDCRITQTVSVGTHDILFCEVVALLHNDAGHGLVYFDRRYHPLTRQLS</sequence>
<dbReference type="OrthoDB" id="6401628at2"/>
<evidence type="ECO:0000313" key="7">
    <source>
        <dbReference type="EMBL" id="PLR41382.1"/>
    </source>
</evidence>
<dbReference type="Pfam" id="PF01613">
    <property type="entry name" value="Flavin_Reduct"/>
    <property type="match status" value="1"/>
</dbReference>
<dbReference type="NCBIfam" id="TIGR03615">
    <property type="entry name" value="RutF"/>
    <property type="match status" value="1"/>
</dbReference>
<dbReference type="InterPro" id="IPR012349">
    <property type="entry name" value="Split_barrel_FMN-bd"/>
</dbReference>
<keyword evidence="2 5" id="KW-0288">FMN</keyword>
<dbReference type="PANTHER" id="PTHR30466:SF1">
    <property type="entry name" value="FMN REDUCTASE (NADH) RUTF"/>
    <property type="match status" value="1"/>
</dbReference>
<name>A0A2N5EFR0_9GAMM</name>
<organism evidence="7 8">
    <name type="scientific">Chimaeribacter californicus</name>
    <dbReference type="NCBI Taxonomy" id="2060067"/>
    <lineage>
        <taxon>Bacteria</taxon>
        <taxon>Pseudomonadati</taxon>
        <taxon>Pseudomonadota</taxon>
        <taxon>Gammaproteobacteria</taxon>
        <taxon>Enterobacterales</taxon>
        <taxon>Yersiniaceae</taxon>
        <taxon>Chimaeribacter</taxon>
    </lineage>
</organism>
<dbReference type="RefSeq" id="WP_101814246.1">
    <property type="nucleotide sequence ID" value="NZ_PJZF01000001.1"/>
</dbReference>
<evidence type="ECO:0000256" key="1">
    <source>
        <dbReference type="ARBA" id="ARBA00022630"/>
    </source>
</evidence>
<dbReference type="EC" id="1.5.1.42" evidence="5"/>
<dbReference type="EMBL" id="PJZF01000001">
    <property type="protein sequence ID" value="PLR41382.1"/>
    <property type="molecule type" value="Genomic_DNA"/>
</dbReference>
<dbReference type="SMART" id="SM00903">
    <property type="entry name" value="Flavin_Reduct"/>
    <property type="match status" value="1"/>
</dbReference>
<dbReference type="InterPro" id="IPR002563">
    <property type="entry name" value="Flavin_Rdtase-like_dom"/>
</dbReference>
<feature type="domain" description="Flavin reductase like" evidence="6">
    <location>
        <begin position="33"/>
        <end position="178"/>
    </location>
</feature>
<protein>
    <recommendedName>
        <fullName evidence="5">FMN reductase (NADH) RutF</fullName>
        <ecNumber evidence="5">1.5.1.42</ecNumber>
    </recommendedName>
    <alternativeName>
        <fullName evidence="5">FMN reductase</fullName>
    </alternativeName>
    <alternativeName>
        <fullName evidence="5">NADH-flavin reductase RutF</fullName>
    </alternativeName>
    <alternativeName>
        <fullName evidence="5">NADH:flavin oxidoreductase</fullName>
    </alternativeName>
</protein>
<evidence type="ECO:0000256" key="2">
    <source>
        <dbReference type="ARBA" id="ARBA00022643"/>
    </source>
</evidence>
<dbReference type="GO" id="GO:0019740">
    <property type="term" value="P:nitrogen utilization"/>
    <property type="evidence" value="ECO:0007669"/>
    <property type="project" value="UniProtKB-UniRule"/>
</dbReference>
<evidence type="ECO:0000313" key="8">
    <source>
        <dbReference type="Proteomes" id="UP000234240"/>
    </source>
</evidence>
<gene>
    <name evidence="5 7" type="primary">rutF</name>
    <name evidence="7" type="ORF">CYR55_00635</name>
</gene>
<keyword evidence="8" id="KW-1185">Reference proteome</keyword>
<comment type="caution">
    <text evidence="7">The sequence shown here is derived from an EMBL/GenBank/DDBJ whole genome shotgun (WGS) entry which is preliminary data.</text>
</comment>
<keyword evidence="4 5" id="KW-0520">NAD</keyword>
<dbReference type="InterPro" id="IPR019917">
    <property type="entry name" value="RutF"/>
</dbReference>
<proteinExistence type="inferred from homology"/>
<evidence type="ECO:0000256" key="5">
    <source>
        <dbReference type="HAMAP-Rule" id="MF_00833"/>
    </source>
</evidence>
<dbReference type="AlphaFoldDB" id="A0A2N5EFR0"/>
<evidence type="ECO:0000259" key="6">
    <source>
        <dbReference type="SMART" id="SM00903"/>
    </source>
</evidence>
<dbReference type="Proteomes" id="UP000234240">
    <property type="component" value="Unassembled WGS sequence"/>
</dbReference>
<keyword evidence="1 5" id="KW-0285">Flavoprotein</keyword>
<reference evidence="7 8" key="1">
    <citation type="submission" date="2017-12" db="EMBL/GenBank/DDBJ databases">
        <title>Characterization of six clinical isolates of Enterochimera gen. nov., a novel genus of the Yersiniaciae family and the three species Enterochimera arupensis sp. nov., Enterochimera coloradensis sp. nov, and Enterochimera californica sp. nov.</title>
        <authorList>
            <person name="Rossi A."/>
            <person name="Fisher M."/>
        </authorList>
    </citation>
    <scope>NUCLEOTIDE SEQUENCE [LARGE SCALE GENOMIC DNA]</scope>
    <source>
        <strain evidence="8">2015-Iso6</strain>
    </source>
</reference>
<dbReference type="GO" id="GO:0006212">
    <property type="term" value="P:uracil catabolic process"/>
    <property type="evidence" value="ECO:0007669"/>
    <property type="project" value="UniProtKB-UniRule"/>
</dbReference>
<dbReference type="GO" id="GO:0010181">
    <property type="term" value="F:FMN binding"/>
    <property type="evidence" value="ECO:0007669"/>
    <property type="project" value="InterPro"/>
</dbReference>